<dbReference type="NCBIfam" id="NF003810">
    <property type="entry name" value="PRK05399.1"/>
    <property type="match status" value="1"/>
</dbReference>
<dbReference type="InterPro" id="IPR036678">
    <property type="entry name" value="MutS_con_dom_sf"/>
</dbReference>
<dbReference type="SUPFAM" id="SSF48334">
    <property type="entry name" value="DNA repair protein MutS, domain III"/>
    <property type="match status" value="1"/>
</dbReference>
<protein>
    <recommendedName>
        <fullName evidence="2 9">DNA mismatch repair protein MutS</fullName>
    </recommendedName>
</protein>
<dbReference type="Pfam" id="PF01624">
    <property type="entry name" value="MutS_I"/>
    <property type="match status" value="1"/>
</dbReference>
<dbReference type="SUPFAM" id="SSF53150">
    <property type="entry name" value="DNA repair protein MutS, domain II"/>
    <property type="match status" value="1"/>
</dbReference>
<organism evidence="12 13">
    <name type="scientific">Carboxydocella sporoproducens DSM 16521</name>
    <dbReference type="NCBI Taxonomy" id="1121270"/>
    <lineage>
        <taxon>Bacteria</taxon>
        <taxon>Bacillati</taxon>
        <taxon>Bacillota</taxon>
        <taxon>Clostridia</taxon>
        <taxon>Eubacteriales</taxon>
        <taxon>Clostridiales Family XVI. Incertae Sedis</taxon>
        <taxon>Carboxydocella</taxon>
    </lineage>
</organism>
<keyword evidence="3 9" id="KW-0547">Nucleotide-binding</keyword>
<dbReference type="PANTHER" id="PTHR11361:SF34">
    <property type="entry name" value="DNA MISMATCH REPAIR PROTEIN MSH1, MITOCHONDRIAL"/>
    <property type="match status" value="1"/>
</dbReference>
<dbReference type="InterPro" id="IPR007860">
    <property type="entry name" value="DNA_mmatch_repair_MutS_con_dom"/>
</dbReference>
<dbReference type="InterPro" id="IPR005748">
    <property type="entry name" value="DNA_mismatch_repair_MutS"/>
</dbReference>
<dbReference type="Pfam" id="PF05188">
    <property type="entry name" value="MutS_II"/>
    <property type="match status" value="1"/>
</dbReference>
<evidence type="ECO:0000256" key="2">
    <source>
        <dbReference type="ARBA" id="ARBA00021982"/>
    </source>
</evidence>
<keyword evidence="5 9" id="KW-0067">ATP-binding</keyword>
<dbReference type="InterPro" id="IPR007695">
    <property type="entry name" value="DNA_mismatch_repair_MutS-lik_N"/>
</dbReference>
<reference evidence="13" key="1">
    <citation type="submission" date="2017-02" db="EMBL/GenBank/DDBJ databases">
        <authorList>
            <person name="Varghese N."/>
            <person name="Submissions S."/>
        </authorList>
    </citation>
    <scope>NUCLEOTIDE SEQUENCE [LARGE SCALE GENOMIC DNA]</scope>
    <source>
        <strain evidence="13">DSM 16521</strain>
    </source>
</reference>
<gene>
    <name evidence="9" type="primary">mutS</name>
    <name evidence="12" type="ORF">SAMN02745885_00327</name>
</gene>
<dbReference type="PANTHER" id="PTHR11361">
    <property type="entry name" value="DNA MISMATCH REPAIR PROTEIN MUTS FAMILY MEMBER"/>
    <property type="match status" value="1"/>
</dbReference>
<evidence type="ECO:0000256" key="10">
    <source>
        <dbReference type="RuleBase" id="RU003756"/>
    </source>
</evidence>
<dbReference type="InterPro" id="IPR007696">
    <property type="entry name" value="DNA_mismatch_repair_MutS_core"/>
</dbReference>
<dbReference type="InterPro" id="IPR036187">
    <property type="entry name" value="DNA_mismatch_repair_MutS_sf"/>
</dbReference>
<dbReference type="NCBIfam" id="TIGR01070">
    <property type="entry name" value="mutS1"/>
    <property type="match status" value="1"/>
</dbReference>
<evidence type="ECO:0000313" key="12">
    <source>
        <dbReference type="EMBL" id="SJZ58732.1"/>
    </source>
</evidence>
<dbReference type="InterPro" id="IPR017261">
    <property type="entry name" value="DNA_mismatch_repair_MutS/MSH"/>
</dbReference>
<proteinExistence type="inferred from homology"/>
<keyword evidence="7 9" id="KW-0234">DNA repair</keyword>
<evidence type="ECO:0000256" key="3">
    <source>
        <dbReference type="ARBA" id="ARBA00022741"/>
    </source>
</evidence>
<dbReference type="EMBL" id="FUXM01000002">
    <property type="protein sequence ID" value="SJZ58732.1"/>
    <property type="molecule type" value="Genomic_DNA"/>
</dbReference>
<sequence>MNNNLTPMMKQYLEMKDKHKDCLLFFRLGDFYELFFEDAEIAARELEITLTGRDGGLEERVPMCGVPYHSADSYIARLINKGYKVAICEQVEDPKQAKGIVRREVIRIITPGTIIDTTVLDEKSNNFIMALHYEDNLIGLAASDVSTGLFQVTQFKCDPHKQKLIDELARLNPAEILISESLANFIGNPHPNWFDNQGKRIVTEYHSWAFAWDFTNRTLTKHFHVNDLKSLGLDHWNSAAKAAAALLDYLLATQKNCLSHINKLELYNIDKIMYLDAITRRHLELTQNLRDGSREHTLLSVLDNTVTALGGRTLKQWIENPLLNLQEINNRLTAIEQMVFDSRWRLKIKQLLANVYDLERLAGKIVYKTVNPRDLVALGSTLKVLPEIKKLLEEKKAGQLRYIFDNLCLHESIAALIEAAIMPEPPISSKDGNIIKPGFNAELDKLRTAATEGKTWLARLEAEEKEKTGIKSLKIGYNKVFGYYLEVTKANLHLVPSHFIRKQTLSTGERYVTERLKELEEIILGAEEQGIELEYQIFCQIRETIAQEIPQLQKTAKLLGELDALLSLAVAAVQNNYVKPVLNLSNIIDIKKGRHPVVEKSLNGQWFIPNDTYLDNQQNRLLIITGPNMGGKSTYMRQVALIVLMAQIGSFVPAEQAEIGLVDRIFTRVGASDDLARGQSTFMVEMQEVANILHNATAKSLIIMDEIGRGTSTFDGLSIAWAVAEYLNDPQKIGAKTLFATHYHELTKLAERHPEIKNYCVAVKEEGEDIVFLRQIVPGSSDRSYGIHVAKLAGLPAETILRAKEILEQLENERKDISIRQEIPYSTPVQQLTLFNDSNPILDELLNLNLITTTPLDALNILFNLQKKAQEYLKR</sequence>
<dbReference type="GO" id="GO:0140664">
    <property type="term" value="F:ATP-dependent DNA damage sensor activity"/>
    <property type="evidence" value="ECO:0007669"/>
    <property type="project" value="InterPro"/>
</dbReference>
<keyword evidence="6 9" id="KW-0238">DNA-binding</keyword>
<dbReference type="FunFam" id="1.10.1420.10:FF:000001">
    <property type="entry name" value="DNA mismatch repair protein MutS"/>
    <property type="match status" value="1"/>
</dbReference>
<name>A0A1T4LVM2_9FIRM</name>
<evidence type="ECO:0000256" key="8">
    <source>
        <dbReference type="ARBA" id="ARBA00024647"/>
    </source>
</evidence>
<evidence type="ECO:0000259" key="11">
    <source>
        <dbReference type="PROSITE" id="PS00486"/>
    </source>
</evidence>
<dbReference type="GO" id="GO:0030983">
    <property type="term" value="F:mismatched DNA binding"/>
    <property type="evidence" value="ECO:0007669"/>
    <property type="project" value="InterPro"/>
</dbReference>
<dbReference type="GO" id="GO:0006298">
    <property type="term" value="P:mismatch repair"/>
    <property type="evidence" value="ECO:0007669"/>
    <property type="project" value="UniProtKB-UniRule"/>
</dbReference>
<feature type="binding site" evidence="9">
    <location>
        <begin position="626"/>
        <end position="633"/>
    </location>
    <ligand>
        <name>ATP</name>
        <dbReference type="ChEBI" id="CHEBI:30616"/>
    </ligand>
</feature>
<dbReference type="SMART" id="SM00533">
    <property type="entry name" value="MUTSd"/>
    <property type="match status" value="1"/>
</dbReference>
<dbReference type="InterPro" id="IPR007861">
    <property type="entry name" value="DNA_mismatch_repair_MutS_clamp"/>
</dbReference>
<evidence type="ECO:0000256" key="1">
    <source>
        <dbReference type="ARBA" id="ARBA00006271"/>
    </source>
</evidence>
<dbReference type="GO" id="GO:0005524">
    <property type="term" value="F:ATP binding"/>
    <property type="evidence" value="ECO:0007669"/>
    <property type="project" value="UniProtKB-UniRule"/>
</dbReference>
<evidence type="ECO:0000256" key="4">
    <source>
        <dbReference type="ARBA" id="ARBA00022763"/>
    </source>
</evidence>
<dbReference type="Proteomes" id="UP000189933">
    <property type="component" value="Unassembled WGS sequence"/>
</dbReference>
<accession>A0A1T4LVM2</accession>
<dbReference type="PROSITE" id="PS00486">
    <property type="entry name" value="DNA_MISMATCH_REPAIR_2"/>
    <property type="match status" value="1"/>
</dbReference>
<evidence type="ECO:0000313" key="13">
    <source>
        <dbReference type="Proteomes" id="UP000189933"/>
    </source>
</evidence>
<feature type="domain" description="DNA mismatch repair proteins mutS family" evidence="11">
    <location>
        <begin position="700"/>
        <end position="716"/>
    </location>
</feature>
<dbReference type="InterPro" id="IPR016151">
    <property type="entry name" value="DNA_mismatch_repair_MutS_N"/>
</dbReference>
<dbReference type="InterPro" id="IPR045076">
    <property type="entry name" value="MutS"/>
</dbReference>
<dbReference type="GO" id="GO:0005829">
    <property type="term" value="C:cytosol"/>
    <property type="evidence" value="ECO:0007669"/>
    <property type="project" value="TreeGrafter"/>
</dbReference>
<dbReference type="SUPFAM" id="SSF55271">
    <property type="entry name" value="DNA repair protein MutS, domain I"/>
    <property type="match status" value="1"/>
</dbReference>
<dbReference type="Pfam" id="PF05192">
    <property type="entry name" value="MutS_III"/>
    <property type="match status" value="1"/>
</dbReference>
<keyword evidence="13" id="KW-1185">Reference proteome</keyword>
<evidence type="ECO:0000256" key="7">
    <source>
        <dbReference type="ARBA" id="ARBA00023204"/>
    </source>
</evidence>
<dbReference type="HAMAP" id="MF_00096">
    <property type="entry name" value="MutS"/>
    <property type="match status" value="1"/>
</dbReference>
<dbReference type="GO" id="GO:0003684">
    <property type="term" value="F:damaged DNA binding"/>
    <property type="evidence" value="ECO:0007669"/>
    <property type="project" value="UniProtKB-UniRule"/>
</dbReference>
<keyword evidence="4 9" id="KW-0227">DNA damage</keyword>
<dbReference type="Pfam" id="PF05190">
    <property type="entry name" value="MutS_IV"/>
    <property type="match status" value="1"/>
</dbReference>
<dbReference type="InterPro" id="IPR000432">
    <property type="entry name" value="DNA_mismatch_repair_MutS_C"/>
</dbReference>
<dbReference type="PIRSF" id="PIRSF037677">
    <property type="entry name" value="DNA_mis_repair_Msh6"/>
    <property type="match status" value="1"/>
</dbReference>
<dbReference type="Gene3D" id="1.10.1420.10">
    <property type="match status" value="2"/>
</dbReference>
<dbReference type="CDD" id="cd03284">
    <property type="entry name" value="ABC_MutS1"/>
    <property type="match status" value="1"/>
</dbReference>
<dbReference type="SMART" id="SM00534">
    <property type="entry name" value="MUTSac"/>
    <property type="match status" value="1"/>
</dbReference>
<dbReference type="SUPFAM" id="SSF52540">
    <property type="entry name" value="P-loop containing nucleoside triphosphate hydrolases"/>
    <property type="match status" value="1"/>
</dbReference>
<dbReference type="InterPro" id="IPR027417">
    <property type="entry name" value="P-loop_NTPase"/>
</dbReference>
<dbReference type="FunFam" id="3.40.50.300:FF:001579">
    <property type="entry name" value="DNA mismatch repair protein MutS"/>
    <property type="match status" value="1"/>
</dbReference>
<dbReference type="Gene3D" id="3.40.1170.10">
    <property type="entry name" value="DNA repair protein MutS, domain I"/>
    <property type="match status" value="1"/>
</dbReference>
<evidence type="ECO:0000256" key="5">
    <source>
        <dbReference type="ARBA" id="ARBA00022840"/>
    </source>
</evidence>
<comment type="function">
    <text evidence="8 9">This protein is involved in the repair of mismatches in DNA. It is possible that it carries out the mismatch recognition step. This protein has a weak ATPase activity.</text>
</comment>
<comment type="similarity">
    <text evidence="1 9 10">Belongs to the DNA mismatch repair MutS family.</text>
</comment>
<dbReference type="Gene3D" id="3.30.420.110">
    <property type="entry name" value="MutS, connector domain"/>
    <property type="match status" value="1"/>
</dbReference>
<evidence type="ECO:0000256" key="9">
    <source>
        <dbReference type="HAMAP-Rule" id="MF_00096"/>
    </source>
</evidence>
<dbReference type="Gene3D" id="3.40.50.300">
    <property type="entry name" value="P-loop containing nucleotide triphosphate hydrolases"/>
    <property type="match status" value="1"/>
</dbReference>
<evidence type="ECO:0000256" key="6">
    <source>
        <dbReference type="ARBA" id="ARBA00023125"/>
    </source>
</evidence>
<dbReference type="Pfam" id="PF00488">
    <property type="entry name" value="MutS_V"/>
    <property type="match status" value="1"/>
</dbReference>
<dbReference type="FunFam" id="3.40.1170.10:FF:000001">
    <property type="entry name" value="DNA mismatch repair protein MutS"/>
    <property type="match status" value="1"/>
</dbReference>
<dbReference type="AlphaFoldDB" id="A0A1T4LVM2"/>